<keyword evidence="2" id="KW-1185">Reference proteome</keyword>
<evidence type="ECO:0000313" key="1">
    <source>
        <dbReference type="EMBL" id="EJS43111.1"/>
    </source>
</evidence>
<protein>
    <submittedName>
        <fullName evidence="1">YJL043W</fullName>
    </submittedName>
</protein>
<accession>J8Q3B2</accession>
<organism evidence="1 2">
    <name type="scientific">Saccharomyces arboricola (strain H-6 / AS 2.3317 / CBS 10644)</name>
    <name type="common">Yeast</name>
    <dbReference type="NCBI Taxonomy" id="1160507"/>
    <lineage>
        <taxon>Eukaryota</taxon>
        <taxon>Fungi</taxon>
        <taxon>Dikarya</taxon>
        <taxon>Ascomycota</taxon>
        <taxon>Saccharomycotina</taxon>
        <taxon>Saccharomycetes</taxon>
        <taxon>Saccharomycetales</taxon>
        <taxon>Saccharomycetaceae</taxon>
        <taxon>Saccharomyces</taxon>
    </lineage>
</organism>
<evidence type="ECO:0000313" key="2">
    <source>
        <dbReference type="Proteomes" id="UP000006968"/>
    </source>
</evidence>
<proteinExistence type="predicted"/>
<name>J8Q3B2_SACAR</name>
<sequence length="267" mass="29914">MFVDYSGLECYTDINASFGKLVNTYCCFVGCNSVAEQLGILKSLLPKYYEVAALTDTDFVSARTGELAQKLLAMALTLRQINDCLAVVQKCDTVIPIEIANPTSFECGAATAPLRQAYARLLDDWTHHMGQSSITHTGWASRLQRRFSWRQSRTIIIPMLFMGETATTTRDLTSVLHDCEIRHASEVSLRLLWTSSPELVYATPQATSVEDVWSRYDSHFNMEIEDQDEDDGGEDVVQLAEGHERKCVVQLEALLGTLATTDPLFQW</sequence>
<dbReference type="Proteomes" id="UP000006968">
    <property type="component" value="Chromosome X"/>
</dbReference>
<dbReference type="HOGENOM" id="CLU_1042642_0_0_1"/>
<gene>
    <name evidence="1" type="ORF">SU7_1790</name>
</gene>
<dbReference type="EMBL" id="ALIE01000114">
    <property type="protein sequence ID" value="EJS43111.1"/>
    <property type="molecule type" value="Genomic_DNA"/>
</dbReference>
<reference evidence="1 2" key="1">
    <citation type="journal article" date="2013" name="BMC Genomics">
        <title>High quality de novo sequencing and assembly of the Saccharomyces arboricolus genome.</title>
        <authorList>
            <person name="Liti G."/>
            <person name="Nguyen Ba A.N."/>
            <person name="Blythe M."/>
            <person name="Mueller C.A."/>
            <person name="Bergstroem A."/>
            <person name="Cubillos F.A."/>
            <person name="Dafhnis-Calas F."/>
            <person name="Khoshraftar S."/>
            <person name="Malla S."/>
            <person name="Mehta N."/>
            <person name="Siow C.C."/>
            <person name="Warringer J."/>
            <person name="Moses A.M."/>
            <person name="Louis E.J."/>
            <person name="Nieduszynski C.A."/>
        </authorList>
    </citation>
    <scope>NUCLEOTIDE SEQUENCE [LARGE SCALE GENOMIC DNA]</scope>
    <source>
        <strain evidence="2">H-6 / AS 2.3317 / CBS 10644</strain>
    </source>
</reference>
<dbReference type="AlphaFoldDB" id="J8Q3B2"/>
<dbReference type="OrthoDB" id="4065251at2759"/>
<comment type="caution">
    <text evidence="1">The sequence shown here is derived from an EMBL/GenBank/DDBJ whole genome shotgun (WGS) entry which is preliminary data.</text>
</comment>